<evidence type="ECO:0000256" key="7">
    <source>
        <dbReference type="SAM" id="Phobius"/>
    </source>
</evidence>
<proteinExistence type="predicted"/>
<evidence type="ECO:0000256" key="4">
    <source>
        <dbReference type="ARBA" id="ARBA00022801"/>
    </source>
</evidence>
<name>A1K6E8_AZOSB</name>
<accession>A1K6E8</accession>
<dbReference type="KEGG" id="aoa:dqs_1935"/>
<keyword evidence="10" id="KW-1185">Reference proteome</keyword>
<evidence type="ECO:0000256" key="5">
    <source>
        <dbReference type="ARBA" id="ARBA00022989"/>
    </source>
</evidence>
<feature type="transmembrane region" description="Helical" evidence="7">
    <location>
        <begin position="120"/>
        <end position="148"/>
    </location>
</feature>
<sequence length="182" mass="19362">MSHLPLERLARLIAFDGLCVVKLNRVLVYRPCKWLARAISRMGDGELWGVLILVLALLPGPAGLRCALHLGAVALAGLLLYLFAKRRTGRPRPCNRLQELRDCPRPLDEYSFPSGHTLHAVAFAVVTSAYFPLLGAALAVFAVLTGVVRVVLGLHYPSDVLAGVAIGGGVALLSLAVVAPAV</sequence>
<keyword evidence="6 7" id="KW-0472">Membrane</keyword>
<dbReference type="Proteomes" id="UP000002588">
    <property type="component" value="Chromosome"/>
</dbReference>
<dbReference type="STRING" id="62928.azo1786"/>
<dbReference type="InterPro" id="IPR000326">
    <property type="entry name" value="PAP2/HPO"/>
</dbReference>
<dbReference type="PANTHER" id="PTHR14969">
    <property type="entry name" value="SPHINGOSINE-1-PHOSPHATE PHOSPHOHYDROLASE"/>
    <property type="match status" value="1"/>
</dbReference>
<dbReference type="CDD" id="cd01610">
    <property type="entry name" value="PAP2_like"/>
    <property type="match status" value="1"/>
</dbReference>
<dbReference type="GO" id="GO:0005886">
    <property type="term" value="C:plasma membrane"/>
    <property type="evidence" value="ECO:0007669"/>
    <property type="project" value="UniProtKB-SubCell"/>
</dbReference>
<organism evidence="9 10">
    <name type="scientific">Azoarcus sp. (strain BH72)</name>
    <dbReference type="NCBI Taxonomy" id="418699"/>
    <lineage>
        <taxon>Bacteria</taxon>
        <taxon>Pseudomonadati</taxon>
        <taxon>Pseudomonadota</taxon>
        <taxon>Betaproteobacteria</taxon>
        <taxon>Rhodocyclales</taxon>
        <taxon>Zoogloeaceae</taxon>
        <taxon>Azoarcus</taxon>
    </lineage>
</organism>
<keyword evidence="4" id="KW-0378">Hydrolase</keyword>
<feature type="domain" description="Phosphatidic acid phosphatase type 2/haloperoxidase" evidence="8">
    <location>
        <begin position="64"/>
        <end position="175"/>
    </location>
</feature>
<evidence type="ECO:0000313" key="10">
    <source>
        <dbReference type="Proteomes" id="UP000002588"/>
    </source>
</evidence>
<comment type="subcellular location">
    <subcellularLocation>
        <location evidence="1">Cell membrane</location>
        <topology evidence="1">Multi-pass membrane protein</topology>
    </subcellularLocation>
</comment>
<feature type="transmembrane region" description="Helical" evidence="7">
    <location>
        <begin position="68"/>
        <end position="84"/>
    </location>
</feature>
<dbReference type="OrthoDB" id="9801622at2"/>
<dbReference type="SMART" id="SM00014">
    <property type="entry name" value="acidPPc"/>
    <property type="match status" value="1"/>
</dbReference>
<dbReference type="GO" id="GO:0016787">
    <property type="term" value="F:hydrolase activity"/>
    <property type="evidence" value="ECO:0007669"/>
    <property type="project" value="UniProtKB-KW"/>
</dbReference>
<dbReference type="EMBL" id="AM406670">
    <property type="protein sequence ID" value="CAL94403.1"/>
    <property type="molecule type" value="Genomic_DNA"/>
</dbReference>
<dbReference type="InterPro" id="IPR036938">
    <property type="entry name" value="PAP2/HPO_sf"/>
</dbReference>
<dbReference type="AlphaFoldDB" id="A1K6E8"/>
<protein>
    <submittedName>
        <fullName evidence="9">Conserved hypothetical phosphoesterase family protein</fullName>
    </submittedName>
</protein>
<evidence type="ECO:0000259" key="8">
    <source>
        <dbReference type="SMART" id="SM00014"/>
    </source>
</evidence>
<evidence type="ECO:0000256" key="6">
    <source>
        <dbReference type="ARBA" id="ARBA00023136"/>
    </source>
</evidence>
<dbReference type="eggNOG" id="COG0671">
    <property type="taxonomic scope" value="Bacteria"/>
</dbReference>
<gene>
    <name evidence="9" type="ordered locus">azo1786</name>
</gene>
<dbReference type="PANTHER" id="PTHR14969:SF62">
    <property type="entry name" value="DECAPRENYLPHOSPHORYL-5-PHOSPHORIBOSE PHOSPHATASE RV3807C-RELATED"/>
    <property type="match status" value="1"/>
</dbReference>
<dbReference type="RefSeq" id="WP_011765519.1">
    <property type="nucleotide sequence ID" value="NC_008702.1"/>
</dbReference>
<keyword evidence="2" id="KW-1003">Cell membrane</keyword>
<feature type="transmembrane region" description="Helical" evidence="7">
    <location>
        <begin position="160"/>
        <end position="179"/>
    </location>
</feature>
<dbReference type="HOGENOM" id="CLU_072573_10_2_4"/>
<keyword evidence="3 7" id="KW-0812">Transmembrane</keyword>
<keyword evidence="5 7" id="KW-1133">Transmembrane helix</keyword>
<evidence type="ECO:0000256" key="1">
    <source>
        <dbReference type="ARBA" id="ARBA00004651"/>
    </source>
</evidence>
<evidence type="ECO:0000256" key="2">
    <source>
        <dbReference type="ARBA" id="ARBA00022475"/>
    </source>
</evidence>
<evidence type="ECO:0000313" key="9">
    <source>
        <dbReference type="EMBL" id="CAL94403.1"/>
    </source>
</evidence>
<dbReference type="KEGG" id="azo:azo1786"/>
<dbReference type="SUPFAM" id="SSF48317">
    <property type="entry name" value="Acid phosphatase/Vanadium-dependent haloperoxidase"/>
    <property type="match status" value="1"/>
</dbReference>
<reference evidence="9 10" key="1">
    <citation type="journal article" date="2006" name="Nat. Biotechnol.">
        <title>Complete genome of the mutualistic, N2-fixing grass endophyte Azoarcus sp. strain BH72.</title>
        <authorList>
            <person name="Krause A."/>
            <person name="Ramakumar A."/>
            <person name="Bartels D."/>
            <person name="Battistoni F."/>
            <person name="Bekel T."/>
            <person name="Boch J."/>
            <person name="Boehm M."/>
            <person name="Friedrich F."/>
            <person name="Hurek T."/>
            <person name="Krause L."/>
            <person name="Linke B."/>
            <person name="McHardy A.C."/>
            <person name="Sarkar A."/>
            <person name="Schneiker S."/>
            <person name="Syed A.A."/>
            <person name="Thauer R."/>
            <person name="Vorhoelter F.-J."/>
            <person name="Weidner S."/>
            <person name="Puehler A."/>
            <person name="Reinhold-Hurek B."/>
            <person name="Kaiser O."/>
            <person name="Goesmann A."/>
        </authorList>
    </citation>
    <scope>NUCLEOTIDE SEQUENCE [LARGE SCALE GENOMIC DNA]</scope>
    <source>
        <strain evidence="9 10">BH72</strain>
    </source>
</reference>
<dbReference type="Gene3D" id="1.20.144.10">
    <property type="entry name" value="Phosphatidic acid phosphatase type 2/haloperoxidase"/>
    <property type="match status" value="1"/>
</dbReference>
<dbReference type="Pfam" id="PF01569">
    <property type="entry name" value="PAP2"/>
    <property type="match status" value="1"/>
</dbReference>
<evidence type="ECO:0000256" key="3">
    <source>
        <dbReference type="ARBA" id="ARBA00022692"/>
    </source>
</evidence>